<dbReference type="Gene3D" id="3.40.220.10">
    <property type="entry name" value="Leucine Aminopeptidase, subunit E, domain 1"/>
    <property type="match status" value="1"/>
</dbReference>
<evidence type="ECO:0000256" key="8">
    <source>
        <dbReference type="ARBA" id="ARBA00022918"/>
    </source>
</evidence>
<dbReference type="Gene3D" id="3.10.10.10">
    <property type="entry name" value="HIV Type 1 Reverse Transcriptase, subunit A, domain 1"/>
    <property type="match status" value="1"/>
</dbReference>
<evidence type="ECO:0000256" key="1">
    <source>
        <dbReference type="ARBA" id="ARBA00012493"/>
    </source>
</evidence>
<keyword evidence="6" id="KW-0255">Endonuclease</keyword>
<dbReference type="EMBL" id="GFXV01006571">
    <property type="protein sequence ID" value="MBW18376.1"/>
    <property type="molecule type" value="Transcribed_RNA"/>
</dbReference>
<evidence type="ECO:0000256" key="7">
    <source>
        <dbReference type="ARBA" id="ARBA00022801"/>
    </source>
</evidence>
<evidence type="ECO:0000256" key="3">
    <source>
        <dbReference type="ARBA" id="ARBA00022679"/>
    </source>
</evidence>
<dbReference type="InterPro" id="IPR021109">
    <property type="entry name" value="Peptidase_aspartic_dom_sf"/>
</dbReference>
<dbReference type="InterPro" id="IPR041373">
    <property type="entry name" value="RT_RNaseH"/>
</dbReference>
<dbReference type="CDD" id="cd02901">
    <property type="entry name" value="Macro_Poa1p-like"/>
    <property type="match status" value="1"/>
</dbReference>
<dbReference type="CDD" id="cd01647">
    <property type="entry name" value="RT_LTR"/>
    <property type="match status" value="1"/>
</dbReference>
<dbReference type="FunFam" id="3.30.420.10:FF:000032">
    <property type="entry name" value="Retrovirus-related Pol polyprotein from transposon 297-like Protein"/>
    <property type="match status" value="1"/>
</dbReference>
<dbReference type="CDD" id="cd09274">
    <property type="entry name" value="RNase_HI_RT_Ty3"/>
    <property type="match status" value="1"/>
</dbReference>
<evidence type="ECO:0000256" key="6">
    <source>
        <dbReference type="ARBA" id="ARBA00022759"/>
    </source>
</evidence>
<name>A0A2H8TVW1_9HEMI</name>
<dbReference type="Pfam" id="PF17917">
    <property type="entry name" value="RT_RNaseH"/>
    <property type="match status" value="1"/>
</dbReference>
<dbReference type="SMART" id="SM00506">
    <property type="entry name" value="A1pp"/>
    <property type="match status" value="1"/>
</dbReference>
<dbReference type="Gene3D" id="3.10.20.370">
    <property type="match status" value="1"/>
</dbReference>
<dbReference type="GO" id="GO:0015074">
    <property type="term" value="P:DNA integration"/>
    <property type="evidence" value="ECO:0007669"/>
    <property type="project" value="InterPro"/>
</dbReference>
<evidence type="ECO:0000256" key="9">
    <source>
        <dbReference type="SAM" id="Coils"/>
    </source>
</evidence>
<keyword evidence="2" id="KW-0645">Protease</keyword>
<keyword evidence="5" id="KW-0540">Nuclease</keyword>
<dbReference type="GO" id="GO:0003676">
    <property type="term" value="F:nucleic acid binding"/>
    <property type="evidence" value="ECO:0007669"/>
    <property type="project" value="InterPro"/>
</dbReference>
<dbReference type="SUPFAM" id="SSF53098">
    <property type="entry name" value="Ribonuclease H-like"/>
    <property type="match status" value="1"/>
</dbReference>
<dbReference type="InterPro" id="IPR002589">
    <property type="entry name" value="Macro_dom"/>
</dbReference>
<organism evidence="13">
    <name type="scientific">Melanaphis sacchari</name>
    <dbReference type="NCBI Taxonomy" id="742174"/>
    <lineage>
        <taxon>Eukaryota</taxon>
        <taxon>Metazoa</taxon>
        <taxon>Ecdysozoa</taxon>
        <taxon>Arthropoda</taxon>
        <taxon>Hexapoda</taxon>
        <taxon>Insecta</taxon>
        <taxon>Pterygota</taxon>
        <taxon>Neoptera</taxon>
        <taxon>Paraneoptera</taxon>
        <taxon>Hemiptera</taxon>
        <taxon>Sternorrhyncha</taxon>
        <taxon>Aphidomorpha</taxon>
        <taxon>Aphidoidea</taxon>
        <taxon>Aphididae</taxon>
        <taxon>Aphidini</taxon>
        <taxon>Melanaphis</taxon>
    </lineage>
</organism>
<keyword evidence="8" id="KW-0695">RNA-directed DNA polymerase</keyword>
<dbReference type="PROSITE" id="PS50994">
    <property type="entry name" value="INTEGRASE"/>
    <property type="match status" value="1"/>
</dbReference>
<dbReference type="PROSITE" id="PS51154">
    <property type="entry name" value="MACRO"/>
    <property type="match status" value="1"/>
</dbReference>
<dbReference type="AlphaFoldDB" id="A0A2H8TVW1"/>
<evidence type="ECO:0000259" key="10">
    <source>
        <dbReference type="PROSITE" id="PS50878"/>
    </source>
</evidence>
<keyword evidence="9" id="KW-0175">Coiled coil</keyword>
<dbReference type="Gene3D" id="3.30.70.270">
    <property type="match status" value="2"/>
</dbReference>
<dbReference type="InterPro" id="IPR012337">
    <property type="entry name" value="RNaseH-like_sf"/>
</dbReference>
<dbReference type="Pfam" id="PF00665">
    <property type="entry name" value="rve"/>
    <property type="match status" value="1"/>
</dbReference>
<dbReference type="FunFam" id="3.10.10.10:FF:000007">
    <property type="entry name" value="Retrovirus-related Pol polyprotein from transposon 17.6-like Protein"/>
    <property type="match status" value="1"/>
</dbReference>
<dbReference type="InterPro" id="IPR043502">
    <property type="entry name" value="DNA/RNA_pol_sf"/>
</dbReference>
<dbReference type="GO" id="GO:0003964">
    <property type="term" value="F:RNA-directed DNA polymerase activity"/>
    <property type="evidence" value="ECO:0007669"/>
    <property type="project" value="UniProtKB-KW"/>
</dbReference>
<dbReference type="InterPro" id="IPR041588">
    <property type="entry name" value="Integrase_H2C2"/>
</dbReference>
<dbReference type="GO" id="GO:0004519">
    <property type="term" value="F:endonuclease activity"/>
    <property type="evidence" value="ECO:0007669"/>
    <property type="project" value="UniProtKB-KW"/>
</dbReference>
<dbReference type="GO" id="GO:0042575">
    <property type="term" value="C:DNA polymerase complex"/>
    <property type="evidence" value="ECO:0007669"/>
    <property type="project" value="UniProtKB-ARBA"/>
</dbReference>
<dbReference type="FunFam" id="3.10.20.370:FF:000001">
    <property type="entry name" value="Retrovirus-related Pol polyprotein from transposon 17.6-like protein"/>
    <property type="match status" value="1"/>
</dbReference>
<dbReference type="PANTHER" id="PTHR37984:SF5">
    <property type="entry name" value="PROTEIN NYNRIN-LIKE"/>
    <property type="match status" value="1"/>
</dbReference>
<dbReference type="InterPro" id="IPR050951">
    <property type="entry name" value="Retrovirus_Pol_polyprotein"/>
</dbReference>
<evidence type="ECO:0000256" key="4">
    <source>
        <dbReference type="ARBA" id="ARBA00022695"/>
    </source>
</evidence>
<evidence type="ECO:0000259" key="11">
    <source>
        <dbReference type="PROSITE" id="PS50994"/>
    </source>
</evidence>
<sequence>MIKLSSLLDEVFVDETQIYQLKGINEYLVHTIGSVTLDVQFGTKVEPTNFQVVRDDFPVPHEGILGKPFLVNNGLIIDYQASKITQSNEEPIQVAPRTETIIAISTTAAEGSTFVIHSQTIGGENIRLGNVLSTVKQRQLLAVVVNCTENPITLQPLQLKDVSCSEYQESTTLVATHFQREPVDTNRLKRIKETLQTEHLNPEECNSLWKICREFTNIFHLSGDTLTSTTTIHHEIRTPENATPINVRPYRLPYAHRQEIIKQTEELEENKIIQPSDSPWNAPLIVVPKKPDAQGKPQYRVCVDFRRLNQITVGDAFPIPRIDEILDQLGRSRYYSTLDLASGYHQVPIREEDRQKTAFSTDKGHYEFIQMPFGLSGAPSTFQRLMNSVLIGINGVKAFVYLDDIIIYATDLRDHESKLREVFSRLDKHNLRLQTSKCQFLRREVIYLGHLITDKGVEPDPEKIRCVKEHPTPRNVVEVKQFLGLSGYYRRFIKDYSQISKPLTSLLKKNVPFEWTIEAQIAFDTLKEKLINAPILQYPNFEKEFILTTDASQFAIGSILSQGIPGQDLPIAYASRTLNKAEQAYSTTEKELLSIVWAVKHFRPYLLGREFKIFTDHQPLTWLFNVKDPGSRLMRWRLKLAEYNYEVVYKPGVTNTNADALSRIGDVKIIRTRSQTSQEDKSITLKSFEEYMEDPASQNVKNSNVHEVFGDIFETPEEFHLVHCVSGDFKLSRGIALEFRRRYGHIEKLKQQHPKKTEVAYFKLGSRYILNLVTKETFWQKPTLRDIYESLLNLRRFCREVEIKKLAMPRTGCGLDQPDESAVLQMIKYIFQNSGILIQVISQQNASELDKHAIIHEHHVTVLGGHRGIQQTIKRIQCQYDWEGLKQDVTEFINKCTSCQVNKISNRNTKQPMIISTTASEPFEKVFIDVVGPLPRTLDGNAYILTMQCDLTKFSIATPMANKESNTVAYHFVTSFVCIHGMPQSLVSDQGTEFLSRVFTETCKLIGIKHSTTSPYHPQANGALERSHRTLGEYLRHYVDGNQQNWDSYVPYAMFVYNSSVHSSTGKQPYELLYGKTLLVPNSLTKAPEARYNYDDYQTELKQKLRESHQIARERLIQKKQKTKFDYDQTTHSVDIHVGDRVLLQDKARKGKLSAKWLGPYEVLELNCNDNVTILKGKKKAKVHKNLVKPFLE</sequence>
<dbReference type="FunFam" id="3.30.70.270:FF:000020">
    <property type="entry name" value="Transposon Tf2-6 polyprotein-like Protein"/>
    <property type="match status" value="1"/>
</dbReference>
<dbReference type="InterPro" id="IPR043128">
    <property type="entry name" value="Rev_trsase/Diguanyl_cyclase"/>
</dbReference>
<feature type="coiled-coil region" evidence="9">
    <location>
        <begin position="1094"/>
        <end position="1122"/>
    </location>
</feature>
<evidence type="ECO:0000259" key="12">
    <source>
        <dbReference type="PROSITE" id="PS51154"/>
    </source>
</evidence>
<feature type="domain" description="Macro" evidence="12">
    <location>
        <begin position="692"/>
        <end position="845"/>
    </location>
</feature>
<dbReference type="SUPFAM" id="SSF52949">
    <property type="entry name" value="Macro domain-like"/>
    <property type="match status" value="1"/>
</dbReference>
<dbReference type="Gene3D" id="2.40.70.10">
    <property type="entry name" value="Acid Proteases"/>
    <property type="match status" value="1"/>
</dbReference>
<dbReference type="SUPFAM" id="SSF56672">
    <property type="entry name" value="DNA/RNA polymerases"/>
    <property type="match status" value="1"/>
</dbReference>
<dbReference type="InterPro" id="IPR043472">
    <property type="entry name" value="Macro_dom-like"/>
</dbReference>
<dbReference type="InterPro" id="IPR036397">
    <property type="entry name" value="RNaseH_sf"/>
</dbReference>
<dbReference type="Pfam" id="PF17921">
    <property type="entry name" value="Integrase_H2C2"/>
    <property type="match status" value="1"/>
</dbReference>
<feature type="domain" description="Integrase catalytic" evidence="11">
    <location>
        <begin position="918"/>
        <end position="1077"/>
    </location>
</feature>
<feature type="domain" description="Reverse transcriptase" evidence="10">
    <location>
        <begin position="268"/>
        <end position="452"/>
    </location>
</feature>
<dbReference type="GO" id="GO:0008233">
    <property type="term" value="F:peptidase activity"/>
    <property type="evidence" value="ECO:0007669"/>
    <property type="project" value="UniProtKB-KW"/>
</dbReference>
<dbReference type="PANTHER" id="PTHR37984">
    <property type="entry name" value="PROTEIN CBG26694"/>
    <property type="match status" value="1"/>
</dbReference>
<dbReference type="Gene3D" id="3.30.420.10">
    <property type="entry name" value="Ribonuclease H-like superfamily/Ribonuclease H"/>
    <property type="match status" value="1"/>
</dbReference>
<dbReference type="InterPro" id="IPR001584">
    <property type="entry name" value="Integrase_cat-core"/>
</dbReference>
<dbReference type="EC" id="2.7.7.49" evidence="1"/>
<reference evidence="13" key="1">
    <citation type="submission" date="2017-10" db="EMBL/GenBank/DDBJ databases">
        <title>Transcriptome Assembly of Sugarcane Aphid Adults.</title>
        <authorList>
            <person name="Scully E.D."/>
            <person name="Palmer N.A."/>
            <person name="Geib S.M."/>
            <person name="Sarath G."/>
            <person name="Sattler S.E."/>
        </authorList>
    </citation>
    <scope>NUCLEOTIDE SEQUENCE</scope>
    <source>
        <tissue evidence="13">Whole body</tissue>
    </source>
</reference>
<dbReference type="Pfam" id="PF00078">
    <property type="entry name" value="RVT_1"/>
    <property type="match status" value="1"/>
</dbReference>
<evidence type="ECO:0000256" key="2">
    <source>
        <dbReference type="ARBA" id="ARBA00022670"/>
    </source>
</evidence>
<evidence type="ECO:0000256" key="5">
    <source>
        <dbReference type="ARBA" id="ARBA00022722"/>
    </source>
</evidence>
<dbReference type="PROSITE" id="PS50878">
    <property type="entry name" value="RT_POL"/>
    <property type="match status" value="1"/>
</dbReference>
<accession>A0A2H8TVW1</accession>
<keyword evidence="7" id="KW-0378">Hydrolase</keyword>
<gene>
    <name evidence="13" type="primary">POL_5</name>
</gene>
<dbReference type="InterPro" id="IPR000477">
    <property type="entry name" value="RT_dom"/>
</dbReference>
<keyword evidence="3" id="KW-0808">Transferase</keyword>
<dbReference type="GO" id="GO:0006508">
    <property type="term" value="P:proteolysis"/>
    <property type="evidence" value="ECO:0007669"/>
    <property type="project" value="UniProtKB-KW"/>
</dbReference>
<evidence type="ECO:0000313" key="13">
    <source>
        <dbReference type="EMBL" id="MBW18376.1"/>
    </source>
</evidence>
<keyword evidence="4" id="KW-0548">Nucleotidyltransferase</keyword>
<proteinExistence type="predicted"/>
<dbReference type="OrthoDB" id="6627185at2759"/>
<protein>
    <recommendedName>
        <fullName evidence="1">RNA-directed DNA polymerase</fullName>
        <ecNumber evidence="1">2.7.7.49</ecNumber>
    </recommendedName>
</protein>